<evidence type="ECO:0000313" key="3">
    <source>
        <dbReference type="Proteomes" id="UP000838756"/>
    </source>
</evidence>
<evidence type="ECO:0000313" key="2">
    <source>
        <dbReference type="EMBL" id="CAH2228651.1"/>
    </source>
</evidence>
<dbReference type="OrthoDB" id="6930915at2759"/>
<proteinExistence type="predicted"/>
<gene>
    <name evidence="2" type="primary">jg23162</name>
    <name evidence="2" type="ORF">PAEG_LOCUS8427</name>
</gene>
<feature type="non-terminal residue" evidence="2">
    <location>
        <position position="317"/>
    </location>
</feature>
<reference evidence="2" key="1">
    <citation type="submission" date="2022-03" db="EMBL/GenBank/DDBJ databases">
        <authorList>
            <person name="Lindestad O."/>
        </authorList>
    </citation>
    <scope>NUCLEOTIDE SEQUENCE</scope>
</reference>
<feature type="compositionally biased region" description="Basic and acidic residues" evidence="1">
    <location>
        <begin position="101"/>
        <end position="133"/>
    </location>
</feature>
<keyword evidence="3" id="KW-1185">Reference proteome</keyword>
<protein>
    <submittedName>
        <fullName evidence="2">Jg23162 protein</fullName>
    </submittedName>
</protein>
<name>A0A8S4R5D6_9NEOP</name>
<comment type="caution">
    <text evidence="2">The sequence shown here is derived from an EMBL/GenBank/DDBJ whole genome shotgun (WGS) entry which is preliminary data.</text>
</comment>
<evidence type="ECO:0000256" key="1">
    <source>
        <dbReference type="SAM" id="MobiDB-lite"/>
    </source>
</evidence>
<feature type="region of interest" description="Disordered" evidence="1">
    <location>
        <begin position="95"/>
        <end position="133"/>
    </location>
</feature>
<organism evidence="2 3">
    <name type="scientific">Pararge aegeria aegeria</name>
    <dbReference type="NCBI Taxonomy" id="348720"/>
    <lineage>
        <taxon>Eukaryota</taxon>
        <taxon>Metazoa</taxon>
        <taxon>Ecdysozoa</taxon>
        <taxon>Arthropoda</taxon>
        <taxon>Hexapoda</taxon>
        <taxon>Insecta</taxon>
        <taxon>Pterygota</taxon>
        <taxon>Neoptera</taxon>
        <taxon>Endopterygota</taxon>
        <taxon>Lepidoptera</taxon>
        <taxon>Glossata</taxon>
        <taxon>Ditrysia</taxon>
        <taxon>Papilionoidea</taxon>
        <taxon>Nymphalidae</taxon>
        <taxon>Satyrinae</taxon>
        <taxon>Satyrini</taxon>
        <taxon>Parargina</taxon>
        <taxon>Pararge</taxon>
    </lineage>
</organism>
<dbReference type="AlphaFoldDB" id="A0A8S4R5D6"/>
<dbReference type="EMBL" id="CAKXAJ010024404">
    <property type="protein sequence ID" value="CAH2228651.1"/>
    <property type="molecule type" value="Genomic_DNA"/>
</dbReference>
<accession>A0A8S4R5D6</accession>
<feature type="region of interest" description="Disordered" evidence="1">
    <location>
        <begin position="156"/>
        <end position="225"/>
    </location>
</feature>
<feature type="compositionally biased region" description="Basic and acidic residues" evidence="1">
    <location>
        <begin position="156"/>
        <end position="205"/>
    </location>
</feature>
<sequence>MDYEPKRLQCKCICTKYKSKPIREYEQNDPCCQCDNNRGNRDYSNAVYTPSQHIDIINNEIYTPAPYPTMIYPTVDLNEMGKIFPWLTWGLTKTTKSGSSGDKDNENDDRGKTGTTDNRHRTNTKDDKDTTSTVDDKYKTTITDDTDKTSTTKERYKINSKYDREQTSTKDGRDRTSTNDDKDKTNTKDDKDKTSTNEKPIEKSTPKAVQITTAESKHSTAESTLSTSPYMVKEYLEKLLHYVPKKKTCLRDNCLRKDTKKKVGRYNEDDLVERPTIASYLNGNRGRKYSNVQEKRSDERLHFGIVPIPDELAMKFM</sequence>
<dbReference type="Proteomes" id="UP000838756">
    <property type="component" value="Unassembled WGS sequence"/>
</dbReference>